<gene>
    <name evidence="2" type="ORF">FEM41_15450</name>
</gene>
<dbReference type="InterPro" id="IPR029068">
    <property type="entry name" value="Glyas_Bleomycin-R_OHBP_Dase"/>
</dbReference>
<accession>A0A4P8YM35</accession>
<dbReference type="Pfam" id="PF06983">
    <property type="entry name" value="3-dmu-9_3-mt"/>
    <property type="match status" value="2"/>
</dbReference>
<name>A0A4P8YM35_9ENTR</name>
<evidence type="ECO:0000259" key="1">
    <source>
        <dbReference type="Pfam" id="PF06983"/>
    </source>
</evidence>
<dbReference type="Gene3D" id="3.30.720.110">
    <property type="match status" value="1"/>
</dbReference>
<dbReference type="SUPFAM" id="SSF54593">
    <property type="entry name" value="Glyoxalase/Bleomycin resistance protein/Dihydroxybiphenyl dioxygenase"/>
    <property type="match status" value="2"/>
</dbReference>
<evidence type="ECO:0000313" key="3">
    <source>
        <dbReference type="Proteomes" id="UP000302163"/>
    </source>
</evidence>
<dbReference type="OrthoDB" id="5293819at2"/>
<organism evidence="2 3">
    <name type="scientific">Jejubacter calystegiae</name>
    <dbReference type="NCBI Taxonomy" id="2579935"/>
    <lineage>
        <taxon>Bacteria</taxon>
        <taxon>Pseudomonadati</taxon>
        <taxon>Pseudomonadota</taxon>
        <taxon>Gammaproteobacteria</taxon>
        <taxon>Enterobacterales</taxon>
        <taxon>Enterobacteriaceae</taxon>
        <taxon>Jejubacter</taxon>
    </lineage>
</organism>
<dbReference type="Gene3D" id="3.10.180.10">
    <property type="entry name" value="2,3-Dihydroxybiphenyl 1,2-Dioxygenase, domain 1"/>
    <property type="match status" value="1"/>
</dbReference>
<dbReference type="Proteomes" id="UP000302163">
    <property type="component" value="Chromosome"/>
</dbReference>
<reference evidence="2 3" key="1">
    <citation type="submission" date="2019-05" db="EMBL/GenBank/DDBJ databases">
        <title>Complete genome sequence of Izhakiella calystegiae KSNA2, an endophyte isolated from beach morning glory (Calystegia soldanella).</title>
        <authorList>
            <person name="Jiang L."/>
            <person name="Jeong J.C."/>
            <person name="Kim C.Y."/>
            <person name="Kim D.H."/>
            <person name="Kim S.W."/>
            <person name="Lee j."/>
        </authorList>
    </citation>
    <scope>NUCLEOTIDE SEQUENCE [LARGE SCALE GENOMIC DNA]</scope>
    <source>
        <strain evidence="2 3">KSNA2</strain>
    </source>
</reference>
<feature type="domain" description="PhnB-like" evidence="1">
    <location>
        <begin position="63"/>
        <end position="185"/>
    </location>
</feature>
<evidence type="ECO:0000313" key="2">
    <source>
        <dbReference type="EMBL" id="QCT20938.1"/>
    </source>
</evidence>
<dbReference type="KEGG" id="izh:FEM41_15450"/>
<dbReference type="PANTHER" id="PTHR33990">
    <property type="entry name" value="PROTEIN YJDN-RELATED"/>
    <property type="match status" value="1"/>
</dbReference>
<sequence length="346" mass="39915">MPDPQILTQSSILHQREDNQQKKLKTPRRAEDDEGWRIDLRLFGHPPCTIVMVRLARRGKMNKIVPCLWLQERAQEAVSFWLQAFENGHERMRNYYPDDRHLPRGTVMTVDFSLWDCELLALNGDAKMPFSPAQFLRVDCSSRERLERLWAALSEGGSELMALDSYPFSDCFGWLADPFGLNWQLRLADRDEIAPGMMFCDALYGRGNEAIAAWGNALAPCEREEAILNPDGTLQQSRFLLCGQPFLLQENDHSHDFVLSSAFSLCVWCDSQNEIDRLWRILGEGGQEIACGWLRDAFGQCWQILPRELPMLLDGRQQHKAYQVMQALYPMKKIDLQQLHDAWLNA</sequence>
<dbReference type="EMBL" id="CP040428">
    <property type="protein sequence ID" value="QCT20938.1"/>
    <property type="molecule type" value="Genomic_DNA"/>
</dbReference>
<protein>
    <submittedName>
        <fullName evidence="2">VOC family protein</fullName>
    </submittedName>
</protein>
<dbReference type="Gene3D" id="3.30.720.100">
    <property type="match status" value="1"/>
</dbReference>
<keyword evidence="3" id="KW-1185">Reference proteome</keyword>
<feature type="domain" description="PhnB-like" evidence="1">
    <location>
        <begin position="229"/>
        <end position="304"/>
    </location>
</feature>
<dbReference type="CDD" id="cd06588">
    <property type="entry name" value="PhnB_like"/>
    <property type="match status" value="1"/>
</dbReference>
<dbReference type="AlphaFoldDB" id="A0A4P8YM35"/>
<dbReference type="InterPro" id="IPR028973">
    <property type="entry name" value="PhnB-like"/>
</dbReference>
<proteinExistence type="predicted"/>